<feature type="transmembrane region" description="Helical" evidence="1">
    <location>
        <begin position="146"/>
        <end position="162"/>
    </location>
</feature>
<evidence type="ECO:0000313" key="2">
    <source>
        <dbReference type="EMBL" id="USG99248.1"/>
    </source>
</evidence>
<feature type="transmembrane region" description="Helical" evidence="1">
    <location>
        <begin position="55"/>
        <end position="73"/>
    </location>
</feature>
<keyword evidence="1" id="KW-0472">Membrane</keyword>
<reference evidence="2 3" key="1">
    <citation type="submission" date="2021-08" db="EMBL/GenBank/DDBJ databases">
        <title>Thermococcus onnuriiensis IOH2.</title>
        <authorList>
            <person name="Park Y.-J."/>
        </authorList>
    </citation>
    <scope>NUCLEOTIDE SEQUENCE [LARGE SCALE GENOMIC DNA]</scope>
    <source>
        <strain evidence="2 3">IOH2</strain>
    </source>
</reference>
<protein>
    <submittedName>
        <fullName evidence="2">DUF63 family protein</fullName>
    </submittedName>
</protein>
<dbReference type="AlphaFoldDB" id="A0A9E7M8V0"/>
<dbReference type="Proteomes" id="UP001056425">
    <property type="component" value="Chromosome"/>
</dbReference>
<dbReference type="KEGG" id="thei:K1720_06790"/>
<dbReference type="GeneID" id="72778039"/>
<dbReference type="RefSeq" id="WP_251947912.1">
    <property type="nucleotide sequence ID" value="NZ_CP080572.1"/>
</dbReference>
<keyword evidence="1" id="KW-1133">Transmembrane helix</keyword>
<accession>A0A9E7M8V0</accession>
<feature type="transmembrane region" description="Helical" evidence="1">
    <location>
        <begin position="85"/>
        <end position="103"/>
    </location>
</feature>
<feature type="transmembrane region" description="Helical" evidence="1">
    <location>
        <begin position="207"/>
        <end position="229"/>
    </location>
</feature>
<dbReference type="EMBL" id="CP080572">
    <property type="protein sequence ID" value="USG99248.1"/>
    <property type="molecule type" value="Genomic_DNA"/>
</dbReference>
<evidence type="ECO:0000256" key="1">
    <source>
        <dbReference type="SAM" id="Phobius"/>
    </source>
</evidence>
<feature type="transmembrane region" description="Helical" evidence="1">
    <location>
        <begin position="20"/>
        <end position="43"/>
    </location>
</feature>
<feature type="transmembrane region" description="Helical" evidence="1">
    <location>
        <begin position="241"/>
        <end position="258"/>
    </location>
</feature>
<dbReference type="Pfam" id="PF01889">
    <property type="entry name" value="DUF63"/>
    <property type="match status" value="1"/>
</dbReference>
<proteinExistence type="predicted"/>
<sequence length="268" mass="30945">MGIAEVFQRYFIDPIKYNQGYNIVNTLTYALILGLASLGVYKILKKLNIKYDNAFFRALMPYMILGAFGRALTDATIIPRTYLTVTPGIYILVFTITFSALLITHKLFEDWQKVFLYFGWSLVGIEGLLLLFNIDKVDFNLTVLKYFIPLATIALITIYLLSKKIWLVKENSYLFYAHFYDATTTFVGVDFLGYWEQHVVPRYLMELTGTAAVMYLLKFAVLIIALYLMEKLEESESDKELMDFIKMVMFILGFAPGTRNLLRMLMGV</sequence>
<dbReference type="InterPro" id="IPR002749">
    <property type="entry name" value="DUF63"/>
</dbReference>
<dbReference type="PANTHER" id="PTHR40700">
    <property type="entry name" value="HYPOTHETICAL MEMBRANE PROTEIN, CONSERVED, DUF63 FAMILY"/>
    <property type="match status" value="1"/>
</dbReference>
<dbReference type="PANTHER" id="PTHR40700:SF1">
    <property type="entry name" value="DUF63 DOMAIN-CONTAINING PROTEIN"/>
    <property type="match status" value="1"/>
</dbReference>
<evidence type="ECO:0000313" key="3">
    <source>
        <dbReference type="Proteomes" id="UP001056425"/>
    </source>
</evidence>
<gene>
    <name evidence="2" type="ORF">K1720_06790</name>
</gene>
<feature type="transmembrane region" description="Helical" evidence="1">
    <location>
        <begin position="174"/>
        <end position="195"/>
    </location>
</feature>
<keyword evidence="1" id="KW-0812">Transmembrane</keyword>
<name>A0A9E7M8V0_9EURY</name>
<organism evidence="2 3">
    <name type="scientific">Thermococcus argininiproducens</name>
    <dbReference type="NCBI Taxonomy" id="2866384"/>
    <lineage>
        <taxon>Archaea</taxon>
        <taxon>Methanobacteriati</taxon>
        <taxon>Methanobacteriota</taxon>
        <taxon>Thermococci</taxon>
        <taxon>Thermococcales</taxon>
        <taxon>Thermococcaceae</taxon>
        <taxon>Thermococcus</taxon>
    </lineage>
</organism>
<keyword evidence="3" id="KW-1185">Reference proteome</keyword>
<feature type="transmembrane region" description="Helical" evidence="1">
    <location>
        <begin position="115"/>
        <end position="134"/>
    </location>
</feature>